<reference evidence="3" key="1">
    <citation type="submission" date="2022-11" db="EMBL/GenBank/DDBJ databases">
        <title>Description of Microcella daejonensis nov. sp, isolated from riverside soil.</title>
        <authorList>
            <person name="Molina K.M."/>
            <person name="Kim S.B."/>
        </authorList>
    </citation>
    <scope>NUCLEOTIDE SEQUENCE</scope>
    <source>
        <strain evidence="3">MMS21-STM12</strain>
    </source>
</reference>
<dbReference type="EMBL" id="CP113089">
    <property type="protein sequence ID" value="WAB82422.1"/>
    <property type="molecule type" value="Genomic_DNA"/>
</dbReference>
<accession>A0A9E8MMV5</accession>
<sequence length="327" mass="33308">MTWSTLIVIALTLLIVAAFTATRSAVAASAERLARRVNLRLDDAVRPQVELFERRRQLGSGVGAAFGAAAALLLVPEDSGIVAFLVMIGLFGGVTVGVALAALGHLRGARSATSTSPVPVASAGRLSPVDVDDLVPRGERYGLRYTAVGAAAVTLTALAVLLPAGGLVPEAGPTIIASLALLAIGIAAVVGWELVARRIARTRPVSGDVQALAWSDALRSLTLRDMVAFPLATCMYGPLTLLLATNIGALDSMTRSLVGVALSGIVIVAAIVAATLAIVQANPTSGRSPAQHYQRRLWPEIAVRPPGTAPAATSTAEPAAGAGGASR</sequence>
<feature type="compositionally biased region" description="Low complexity" evidence="1">
    <location>
        <begin position="305"/>
        <end position="320"/>
    </location>
</feature>
<feature type="transmembrane region" description="Helical" evidence="2">
    <location>
        <begin position="6"/>
        <end position="26"/>
    </location>
</feature>
<feature type="transmembrane region" description="Helical" evidence="2">
    <location>
        <begin position="256"/>
        <end position="279"/>
    </location>
</feature>
<feature type="transmembrane region" description="Helical" evidence="2">
    <location>
        <begin position="227"/>
        <end position="250"/>
    </location>
</feature>
<feature type="region of interest" description="Disordered" evidence="1">
    <location>
        <begin position="304"/>
        <end position="327"/>
    </location>
</feature>
<feature type="transmembrane region" description="Helical" evidence="2">
    <location>
        <begin position="147"/>
        <end position="168"/>
    </location>
</feature>
<evidence type="ECO:0000313" key="4">
    <source>
        <dbReference type="Proteomes" id="UP001164706"/>
    </source>
</evidence>
<evidence type="ECO:0000256" key="2">
    <source>
        <dbReference type="SAM" id="Phobius"/>
    </source>
</evidence>
<dbReference type="KEGG" id="mdb:OVN18_05315"/>
<dbReference type="Proteomes" id="UP001164706">
    <property type="component" value="Chromosome"/>
</dbReference>
<gene>
    <name evidence="3" type="ORF">OVN18_05315</name>
</gene>
<keyword evidence="2" id="KW-0472">Membrane</keyword>
<proteinExistence type="predicted"/>
<evidence type="ECO:0000256" key="1">
    <source>
        <dbReference type="SAM" id="MobiDB-lite"/>
    </source>
</evidence>
<dbReference type="AlphaFoldDB" id="A0A9E8MMV5"/>
<dbReference type="RefSeq" id="WP_267782453.1">
    <property type="nucleotide sequence ID" value="NZ_CP113089.1"/>
</dbReference>
<feature type="transmembrane region" description="Helical" evidence="2">
    <location>
        <begin position="58"/>
        <end position="75"/>
    </location>
</feature>
<protein>
    <submittedName>
        <fullName evidence="3">Uncharacterized protein</fullName>
    </submittedName>
</protein>
<keyword evidence="2" id="KW-0812">Transmembrane</keyword>
<evidence type="ECO:0000313" key="3">
    <source>
        <dbReference type="EMBL" id="WAB82422.1"/>
    </source>
</evidence>
<organism evidence="3 4">
    <name type="scientific">Microcella daejeonensis</name>
    <dbReference type="NCBI Taxonomy" id="2994971"/>
    <lineage>
        <taxon>Bacteria</taxon>
        <taxon>Bacillati</taxon>
        <taxon>Actinomycetota</taxon>
        <taxon>Actinomycetes</taxon>
        <taxon>Micrococcales</taxon>
        <taxon>Microbacteriaceae</taxon>
        <taxon>Microcella</taxon>
    </lineage>
</organism>
<name>A0A9E8MMV5_9MICO</name>
<keyword evidence="2" id="KW-1133">Transmembrane helix</keyword>
<keyword evidence="4" id="KW-1185">Reference proteome</keyword>
<feature type="transmembrane region" description="Helical" evidence="2">
    <location>
        <begin position="81"/>
        <end position="103"/>
    </location>
</feature>
<feature type="transmembrane region" description="Helical" evidence="2">
    <location>
        <begin position="174"/>
        <end position="195"/>
    </location>
</feature>